<dbReference type="GO" id="GO:0008310">
    <property type="term" value="F:single-stranded DNA 3'-5' DNA exonuclease activity"/>
    <property type="evidence" value="ECO:0007669"/>
    <property type="project" value="TreeGrafter"/>
</dbReference>
<dbReference type="PANTHER" id="PTHR10060">
    <property type="entry name" value="TATD FAMILY DEOXYRIBONUCLEASE"/>
    <property type="match status" value="1"/>
</dbReference>
<protein>
    <recommendedName>
        <fullName evidence="8">Deoxyribonuclease TATDN1</fullName>
    </recommendedName>
</protein>
<dbReference type="SUPFAM" id="SSF51556">
    <property type="entry name" value="Metallo-dependent hydrolases"/>
    <property type="match status" value="1"/>
</dbReference>
<dbReference type="Pfam" id="PF01026">
    <property type="entry name" value="TatD_DNase"/>
    <property type="match status" value="1"/>
</dbReference>
<reference evidence="11" key="1">
    <citation type="submission" date="2022-01" db="EMBL/GenBank/DDBJ databases">
        <authorList>
            <person name="King R."/>
        </authorList>
    </citation>
    <scope>NUCLEOTIDE SEQUENCE</scope>
</reference>
<gene>
    <name evidence="11" type="ORF">NEZAVI_LOCUS4314</name>
</gene>
<evidence type="ECO:0000313" key="11">
    <source>
        <dbReference type="EMBL" id="CAH1393686.1"/>
    </source>
</evidence>
<dbReference type="PROSITE" id="PS01090">
    <property type="entry name" value="TATD_2"/>
    <property type="match status" value="1"/>
</dbReference>
<keyword evidence="2" id="KW-0963">Cytoplasm</keyword>
<evidence type="ECO:0000256" key="8">
    <source>
        <dbReference type="ARBA" id="ARBA00039767"/>
    </source>
</evidence>
<keyword evidence="4 10" id="KW-0479">Metal-binding</keyword>
<evidence type="ECO:0000256" key="5">
    <source>
        <dbReference type="ARBA" id="ARBA00022801"/>
    </source>
</evidence>
<proteinExistence type="inferred from homology"/>
<dbReference type="OrthoDB" id="413993at2759"/>
<evidence type="ECO:0000313" key="12">
    <source>
        <dbReference type="Proteomes" id="UP001152798"/>
    </source>
</evidence>
<dbReference type="PANTHER" id="PTHR10060:SF15">
    <property type="entry name" value="DEOXYRIBONUCLEASE TATDN1"/>
    <property type="match status" value="1"/>
</dbReference>
<evidence type="ECO:0000256" key="4">
    <source>
        <dbReference type="ARBA" id="ARBA00022723"/>
    </source>
</evidence>
<keyword evidence="12" id="KW-1185">Reference proteome</keyword>
<dbReference type="EMBL" id="OV725078">
    <property type="protein sequence ID" value="CAH1393686.1"/>
    <property type="molecule type" value="Genomic_DNA"/>
</dbReference>
<evidence type="ECO:0000256" key="3">
    <source>
        <dbReference type="ARBA" id="ARBA00022722"/>
    </source>
</evidence>
<accession>A0A9P0E8Q3</accession>
<comment type="function">
    <text evidence="9">Deoxyribonuclease which catalyzes (in vitro) the decatenation of kinetoplast DNA, which are circular DNA catenated to each other, producing linear DNA molecules. Plays an important role in chromosomal segregation and cell cycle progression during eye development probably via its DNA decatenation activity.</text>
</comment>
<organism evidence="11 12">
    <name type="scientific">Nezara viridula</name>
    <name type="common">Southern green stink bug</name>
    <name type="synonym">Cimex viridulus</name>
    <dbReference type="NCBI Taxonomy" id="85310"/>
    <lineage>
        <taxon>Eukaryota</taxon>
        <taxon>Metazoa</taxon>
        <taxon>Ecdysozoa</taxon>
        <taxon>Arthropoda</taxon>
        <taxon>Hexapoda</taxon>
        <taxon>Insecta</taxon>
        <taxon>Pterygota</taxon>
        <taxon>Neoptera</taxon>
        <taxon>Paraneoptera</taxon>
        <taxon>Hemiptera</taxon>
        <taxon>Heteroptera</taxon>
        <taxon>Panheteroptera</taxon>
        <taxon>Pentatomomorpha</taxon>
        <taxon>Pentatomoidea</taxon>
        <taxon>Pentatomidae</taxon>
        <taxon>Pentatominae</taxon>
        <taxon>Nezara</taxon>
    </lineage>
</organism>
<dbReference type="Gene3D" id="3.20.20.140">
    <property type="entry name" value="Metal-dependent hydrolases"/>
    <property type="match status" value="1"/>
</dbReference>
<dbReference type="FunFam" id="3.20.20.140:FF:000018">
    <property type="entry name" value="3'-5' ssDNA/RNA exonuclease TatD"/>
    <property type="match status" value="1"/>
</dbReference>
<dbReference type="InterPro" id="IPR018228">
    <property type="entry name" value="DNase_TatD-rel_CS"/>
</dbReference>
<dbReference type="InterPro" id="IPR032466">
    <property type="entry name" value="Metal_Hydrolase"/>
</dbReference>
<evidence type="ECO:0000256" key="10">
    <source>
        <dbReference type="PIRSR" id="PIRSR005902-1"/>
    </source>
</evidence>
<feature type="binding site" evidence="10">
    <location>
        <position position="228"/>
    </location>
    <ligand>
        <name>a divalent metal cation</name>
        <dbReference type="ChEBI" id="CHEBI:60240"/>
        <label>1</label>
    </ligand>
</feature>
<dbReference type="GO" id="GO:0005829">
    <property type="term" value="C:cytosol"/>
    <property type="evidence" value="ECO:0007669"/>
    <property type="project" value="TreeGrafter"/>
</dbReference>
<dbReference type="Proteomes" id="UP001152798">
    <property type="component" value="Chromosome 2"/>
</dbReference>
<keyword evidence="7" id="KW-0460">Magnesium</keyword>
<evidence type="ECO:0000256" key="9">
    <source>
        <dbReference type="ARBA" id="ARBA00045223"/>
    </source>
</evidence>
<dbReference type="CDD" id="cd01310">
    <property type="entry name" value="TatD_DNAse"/>
    <property type="match status" value="1"/>
</dbReference>
<keyword evidence="3" id="KW-0540">Nuclease</keyword>
<sequence>MSATDKEPTCDSNMKRYFENYILVDVGANLTNRKFSRDLESVIARAKDAGVQKIIVSSTSLKGSREALRLSRIYPGTLYATAGVHPHEAKSWSDESLNELRNIASNSECVSIGECGLDYNKNFSPPEVQRLVFKQQVELACEMHKPLFIHERDAHEDLLAILQEFKDVLPPLVLSSYSGSCLQAQKYLEMGMYLGLTGYISKDNSENGVQVLLEGGDLSLDRLLVQTDSPFMYPNARASKLPDRVKNSLTERSLSFLQKYCTFQRNEPCALPTIVEMIAAFLHKTPEDVALSTSFNALKVFGLS</sequence>
<dbReference type="AlphaFoldDB" id="A0A9P0E8Q3"/>
<feature type="binding site" evidence="10">
    <location>
        <position position="114"/>
    </location>
    <ligand>
        <name>a divalent metal cation</name>
        <dbReference type="ChEBI" id="CHEBI:60240"/>
        <label>1</label>
    </ligand>
</feature>
<dbReference type="GO" id="GO:0046872">
    <property type="term" value="F:metal ion binding"/>
    <property type="evidence" value="ECO:0007669"/>
    <property type="project" value="UniProtKB-KW"/>
</dbReference>
<evidence type="ECO:0000256" key="2">
    <source>
        <dbReference type="ARBA" id="ARBA00022490"/>
    </source>
</evidence>
<evidence type="ECO:0000256" key="7">
    <source>
        <dbReference type="ARBA" id="ARBA00022842"/>
    </source>
</evidence>
<dbReference type="PIRSF" id="PIRSF005902">
    <property type="entry name" value="DNase_TatD"/>
    <property type="match status" value="1"/>
</dbReference>
<keyword evidence="6" id="KW-0269">Exonuclease</keyword>
<name>A0A9P0E8Q3_NEZVI</name>
<feature type="binding site" evidence="10">
    <location>
        <position position="150"/>
    </location>
    <ligand>
        <name>a divalent metal cation</name>
        <dbReference type="ChEBI" id="CHEBI:60240"/>
        <label>2</label>
    </ligand>
</feature>
<comment type="similarity">
    <text evidence="1">Belongs to the metallo-dependent hydrolases superfamily. TatD-type hydrolase family.</text>
</comment>
<evidence type="ECO:0000256" key="6">
    <source>
        <dbReference type="ARBA" id="ARBA00022839"/>
    </source>
</evidence>
<keyword evidence="5" id="KW-0378">Hydrolase</keyword>
<evidence type="ECO:0000256" key="1">
    <source>
        <dbReference type="ARBA" id="ARBA00009275"/>
    </source>
</evidence>
<dbReference type="InterPro" id="IPR050891">
    <property type="entry name" value="TatD-type_Hydrolase"/>
</dbReference>
<dbReference type="InterPro" id="IPR001130">
    <property type="entry name" value="TatD-like"/>
</dbReference>